<keyword evidence="3" id="KW-1185">Reference proteome</keyword>
<dbReference type="AlphaFoldDB" id="A0AAC9AXK9"/>
<dbReference type="EMBL" id="CP013344">
    <property type="protein sequence ID" value="AMU91653.1"/>
    <property type="molecule type" value="Genomic_DNA"/>
</dbReference>
<reference evidence="2 3" key="2">
    <citation type="journal article" date="2016" name="Genome Announc.">
        <title>Complete Genome Sequence of Sphingopyxis macrogoltabida Strain 203N (NBRC 111659), a Polyethylene Glycol Degrader.</title>
        <authorList>
            <person name="Ohtsubo Y."/>
            <person name="Nonoyama S."/>
            <person name="Nagata Y."/>
            <person name="Numata M."/>
            <person name="Tsuchikane K."/>
            <person name="Hosoyama A."/>
            <person name="Yamazoe A."/>
            <person name="Tsuda M."/>
            <person name="Fujita N."/>
            <person name="Kawai F."/>
        </authorList>
    </citation>
    <scope>NUCLEOTIDE SEQUENCE [LARGE SCALE GENOMIC DNA]</scope>
    <source>
        <strain evidence="2 3">203N</strain>
    </source>
</reference>
<dbReference type="InterPro" id="IPR030395">
    <property type="entry name" value="GP_PDE_dom"/>
</dbReference>
<evidence type="ECO:0000259" key="1">
    <source>
        <dbReference type="PROSITE" id="PS51704"/>
    </source>
</evidence>
<reference evidence="3" key="1">
    <citation type="submission" date="2015-11" db="EMBL/GenBank/DDBJ databases">
        <title>Complete genome sequence of a polyethylene-glycol degrader Sphingopyxis macrogoltabida 203N (NBRC 111659).</title>
        <authorList>
            <person name="Yoshiyuki O."/>
            <person name="Shouta N."/>
            <person name="Nagata Y."/>
            <person name="Numata M."/>
            <person name="Tsuchikane K."/>
            <person name="Hosoyama A."/>
            <person name="Yamazoe A."/>
            <person name="Tsuda M."/>
            <person name="Fujita N."/>
            <person name="Kawai F."/>
        </authorList>
    </citation>
    <scope>NUCLEOTIDE SEQUENCE [LARGE SCALE GENOMIC DNA]</scope>
    <source>
        <strain evidence="3">203N</strain>
    </source>
</reference>
<dbReference type="PROSITE" id="PS51704">
    <property type="entry name" value="GP_PDE"/>
    <property type="match status" value="1"/>
</dbReference>
<protein>
    <recommendedName>
        <fullName evidence="1">GP-PDE domain-containing protein</fullName>
    </recommendedName>
</protein>
<dbReference type="Proteomes" id="UP000076088">
    <property type="component" value="Chromosome"/>
</dbReference>
<gene>
    <name evidence="2" type="ORF">ATM17_21810</name>
</gene>
<sequence>MKRGTKIFLWVFAALVAWLTLSNASFLAPDPAGKPKLIAHRGVYHLYDKRAAAGRDTCTARHILPPRDATFENTPESMRRAVGMGATMVEVDVAPTKDGRMVLFHDWTVDCRTDGKGATRDLTLAELKALDIGYGYTADGGQTFPLRGKGVGLMPTVEEGLAALPVHPILFNFKSKDAAEADQLFAFLKASGRDSAKIGDAFYGAEAPVKRMRQLLPANWSFDLKTGAMACSKDYVTWGWTGIVPASCRNGVIAIPVNYQWAFWGWPDRLIARMDSVGARIIVFGPYESGKSNEGLTTPQQLAKVPASFNGYIWVEDIREIGPALRPRQK</sequence>
<dbReference type="Pfam" id="PF03009">
    <property type="entry name" value="GDPD"/>
    <property type="match status" value="1"/>
</dbReference>
<dbReference type="InterPro" id="IPR017946">
    <property type="entry name" value="PLC-like_Pdiesterase_TIM-brl"/>
</dbReference>
<dbReference type="PANTHER" id="PTHR43805:SF1">
    <property type="entry name" value="GP-PDE DOMAIN-CONTAINING PROTEIN"/>
    <property type="match status" value="1"/>
</dbReference>
<evidence type="ECO:0000313" key="2">
    <source>
        <dbReference type="EMBL" id="AMU91653.1"/>
    </source>
</evidence>
<dbReference type="PANTHER" id="PTHR43805">
    <property type="entry name" value="GLYCEROPHOSPHORYL DIESTER PHOSPHODIESTERASE"/>
    <property type="match status" value="1"/>
</dbReference>
<dbReference type="GO" id="GO:0006629">
    <property type="term" value="P:lipid metabolic process"/>
    <property type="evidence" value="ECO:0007669"/>
    <property type="project" value="InterPro"/>
</dbReference>
<organism evidence="2 3">
    <name type="scientific">Sphingopyxis macrogoltabida</name>
    <name type="common">Sphingomonas macrogoltabidus</name>
    <dbReference type="NCBI Taxonomy" id="33050"/>
    <lineage>
        <taxon>Bacteria</taxon>
        <taxon>Pseudomonadati</taxon>
        <taxon>Pseudomonadota</taxon>
        <taxon>Alphaproteobacteria</taxon>
        <taxon>Sphingomonadales</taxon>
        <taxon>Sphingomonadaceae</taxon>
        <taxon>Sphingopyxis</taxon>
    </lineage>
</organism>
<feature type="domain" description="GP-PDE" evidence="1">
    <location>
        <begin position="35"/>
        <end position="308"/>
    </location>
</feature>
<proteinExistence type="predicted"/>
<dbReference type="Gene3D" id="3.20.20.190">
    <property type="entry name" value="Phosphatidylinositol (PI) phosphodiesterase"/>
    <property type="match status" value="1"/>
</dbReference>
<evidence type="ECO:0000313" key="3">
    <source>
        <dbReference type="Proteomes" id="UP000076088"/>
    </source>
</evidence>
<dbReference type="GO" id="GO:0008081">
    <property type="term" value="F:phosphoric diester hydrolase activity"/>
    <property type="evidence" value="ECO:0007669"/>
    <property type="project" value="InterPro"/>
</dbReference>
<name>A0AAC9AXK9_SPHMC</name>
<dbReference type="SUPFAM" id="SSF51695">
    <property type="entry name" value="PLC-like phosphodiesterases"/>
    <property type="match status" value="1"/>
</dbReference>
<accession>A0AAC9AXK9</accession>